<feature type="domain" description="HTH hxlR-type" evidence="4">
    <location>
        <begin position="11"/>
        <end position="108"/>
    </location>
</feature>
<dbReference type="GO" id="GO:0003677">
    <property type="term" value="F:DNA binding"/>
    <property type="evidence" value="ECO:0007669"/>
    <property type="project" value="UniProtKB-KW"/>
</dbReference>
<dbReference type="PANTHER" id="PTHR33204:SF17">
    <property type="entry name" value="TRANSCRIPTIONAL REGULATORY PROTEIN"/>
    <property type="match status" value="1"/>
</dbReference>
<keyword evidence="3" id="KW-0804">Transcription</keyword>
<dbReference type="OrthoDB" id="9782219at2"/>
<keyword evidence="2 5" id="KW-0238">DNA-binding</keyword>
<dbReference type="PROSITE" id="PS51118">
    <property type="entry name" value="HTH_HXLR"/>
    <property type="match status" value="1"/>
</dbReference>
<protein>
    <submittedName>
        <fullName evidence="5">DNA-binding transcriptional regulator, HxlR family</fullName>
    </submittedName>
</protein>
<dbReference type="AlphaFoldDB" id="A0A1H7GIV3"/>
<evidence type="ECO:0000256" key="1">
    <source>
        <dbReference type="ARBA" id="ARBA00023015"/>
    </source>
</evidence>
<dbReference type="RefSeq" id="WP_091829207.1">
    <property type="nucleotide sequence ID" value="NZ_FOAN01000001.1"/>
</dbReference>
<evidence type="ECO:0000256" key="3">
    <source>
        <dbReference type="ARBA" id="ARBA00023163"/>
    </source>
</evidence>
<dbReference type="InterPro" id="IPR036390">
    <property type="entry name" value="WH_DNA-bd_sf"/>
</dbReference>
<dbReference type="EMBL" id="FOAN01000001">
    <property type="protein sequence ID" value="SEK38021.1"/>
    <property type="molecule type" value="Genomic_DNA"/>
</dbReference>
<dbReference type="Pfam" id="PF01638">
    <property type="entry name" value="HxlR"/>
    <property type="match status" value="1"/>
</dbReference>
<keyword evidence="6" id="KW-1185">Reference proteome</keyword>
<dbReference type="InterPro" id="IPR002577">
    <property type="entry name" value="HTH_HxlR"/>
</dbReference>
<name>A0A1H7GIV3_9HYPH</name>
<evidence type="ECO:0000259" key="4">
    <source>
        <dbReference type="PROSITE" id="PS51118"/>
    </source>
</evidence>
<evidence type="ECO:0000313" key="5">
    <source>
        <dbReference type="EMBL" id="SEK38021.1"/>
    </source>
</evidence>
<dbReference type="STRING" id="1036779.SAMN04515666_101369"/>
<keyword evidence="1" id="KW-0805">Transcription regulation</keyword>
<evidence type="ECO:0000256" key="2">
    <source>
        <dbReference type="ARBA" id="ARBA00023125"/>
    </source>
</evidence>
<dbReference type="SUPFAM" id="SSF46785">
    <property type="entry name" value="Winged helix' DNA-binding domain"/>
    <property type="match status" value="1"/>
</dbReference>
<organism evidence="5 6">
    <name type="scientific">Bosea lupini</name>
    <dbReference type="NCBI Taxonomy" id="1036779"/>
    <lineage>
        <taxon>Bacteria</taxon>
        <taxon>Pseudomonadati</taxon>
        <taxon>Pseudomonadota</taxon>
        <taxon>Alphaproteobacteria</taxon>
        <taxon>Hyphomicrobiales</taxon>
        <taxon>Boseaceae</taxon>
        <taxon>Bosea</taxon>
    </lineage>
</organism>
<proteinExistence type="predicted"/>
<evidence type="ECO:0000313" key="6">
    <source>
        <dbReference type="Proteomes" id="UP000199664"/>
    </source>
</evidence>
<dbReference type="PANTHER" id="PTHR33204">
    <property type="entry name" value="TRANSCRIPTIONAL REGULATOR, MARR FAMILY"/>
    <property type="match status" value="1"/>
</dbReference>
<dbReference type="Proteomes" id="UP000199664">
    <property type="component" value="Unassembled WGS sequence"/>
</dbReference>
<dbReference type="InterPro" id="IPR036388">
    <property type="entry name" value="WH-like_DNA-bd_sf"/>
</dbReference>
<accession>A0A1H7GIV3</accession>
<dbReference type="Gene3D" id="1.10.10.10">
    <property type="entry name" value="Winged helix-like DNA-binding domain superfamily/Winged helix DNA-binding domain"/>
    <property type="match status" value="1"/>
</dbReference>
<gene>
    <name evidence="5" type="ORF">SAMN04515666_101369</name>
</gene>
<sequence length="172" mass="19070">MKRTPFAAMSCPIARGLDRVGEWWSILILRDALQGLTRFDEFERSLGIAPNMLARRLAGLVDGGLVEKRAYSERPRRYDYVLTERGRDFREVVQALLAWGNRHFAPEGPSMLIVDRTTGLAAEPILVDSVSGKSLADPIFETRPGPALGSRGLARQALIAAARVRHEAESRS</sequence>
<reference evidence="6" key="1">
    <citation type="submission" date="2016-10" db="EMBL/GenBank/DDBJ databases">
        <authorList>
            <person name="Varghese N."/>
            <person name="Submissions S."/>
        </authorList>
    </citation>
    <scope>NUCLEOTIDE SEQUENCE [LARGE SCALE GENOMIC DNA]</scope>
    <source>
        <strain evidence="6">LMG 26383,CCUG 61248,R- 45681</strain>
    </source>
</reference>